<name>A0A7J5U032_9BACT</name>
<gene>
    <name evidence="1" type="ORF">F5984_11970</name>
</gene>
<dbReference type="EMBL" id="WELI01000004">
    <property type="protein sequence ID" value="KAB7730855.1"/>
    <property type="molecule type" value="Genomic_DNA"/>
</dbReference>
<dbReference type="Proteomes" id="UP000488299">
    <property type="component" value="Unassembled WGS sequence"/>
</dbReference>
<sequence>MSQLLIEIDTPEDEAILRSLLPKLNGRVVATNPLLDESRPIEQTNLKEAIRVLRNANTALKFGEAAEWQRNERDGDRTLYGR</sequence>
<evidence type="ECO:0000313" key="2">
    <source>
        <dbReference type="Proteomes" id="UP000488299"/>
    </source>
</evidence>
<protein>
    <submittedName>
        <fullName evidence="1">Uncharacterized protein</fullName>
    </submittedName>
</protein>
<reference evidence="1 2" key="1">
    <citation type="submission" date="2019-10" db="EMBL/GenBank/DDBJ databases">
        <title>Rudanella paleaurantiibacter sp. nov., isolated from sludge.</title>
        <authorList>
            <person name="Xu S.Q."/>
        </authorList>
    </citation>
    <scope>NUCLEOTIDE SEQUENCE [LARGE SCALE GENOMIC DNA]</scope>
    <source>
        <strain evidence="1 2">HX-22-17</strain>
    </source>
</reference>
<accession>A0A7J5U032</accession>
<comment type="caution">
    <text evidence="1">The sequence shown here is derived from an EMBL/GenBank/DDBJ whole genome shotgun (WGS) entry which is preliminary data.</text>
</comment>
<dbReference type="RefSeq" id="WP_152124514.1">
    <property type="nucleotide sequence ID" value="NZ_WELI01000004.1"/>
</dbReference>
<evidence type="ECO:0000313" key="1">
    <source>
        <dbReference type="EMBL" id="KAB7730855.1"/>
    </source>
</evidence>
<organism evidence="1 2">
    <name type="scientific">Rudanella paleaurantiibacter</name>
    <dbReference type="NCBI Taxonomy" id="2614655"/>
    <lineage>
        <taxon>Bacteria</taxon>
        <taxon>Pseudomonadati</taxon>
        <taxon>Bacteroidota</taxon>
        <taxon>Cytophagia</taxon>
        <taxon>Cytophagales</taxon>
        <taxon>Cytophagaceae</taxon>
        <taxon>Rudanella</taxon>
    </lineage>
</organism>
<dbReference type="AlphaFoldDB" id="A0A7J5U032"/>
<proteinExistence type="predicted"/>
<keyword evidence="2" id="KW-1185">Reference proteome</keyword>